<feature type="compositionally biased region" description="Low complexity" evidence="16">
    <location>
        <begin position="2243"/>
        <end position="2262"/>
    </location>
</feature>
<feature type="region of interest" description="Disordered" evidence="16">
    <location>
        <begin position="1383"/>
        <end position="1404"/>
    </location>
</feature>
<feature type="region of interest" description="Disordered" evidence="16">
    <location>
        <begin position="1760"/>
        <end position="1849"/>
    </location>
</feature>
<dbReference type="Pfam" id="PF02096">
    <property type="entry name" value="60KD_IMP"/>
    <property type="match status" value="1"/>
</dbReference>
<feature type="compositionally biased region" description="Polar residues" evidence="16">
    <location>
        <begin position="1546"/>
        <end position="1556"/>
    </location>
</feature>
<dbReference type="FunFam" id="1.25.40.20:FF:000114">
    <property type="entry name" value="ankyrin repeat and KH domain-containing protein 1 isoform X2"/>
    <property type="match status" value="1"/>
</dbReference>
<feature type="compositionally biased region" description="Low complexity" evidence="16">
    <location>
        <begin position="1804"/>
        <end position="1847"/>
    </location>
</feature>
<dbReference type="FunFam" id="1.25.40.20:FF:000046">
    <property type="entry name" value="Ankyrin repeat and KH domain-containing protein 1"/>
    <property type="match status" value="1"/>
</dbReference>
<evidence type="ECO:0000256" key="5">
    <source>
        <dbReference type="ARBA" id="ARBA00022737"/>
    </source>
</evidence>
<evidence type="ECO:0000256" key="12">
    <source>
        <dbReference type="ARBA" id="ARBA00081278"/>
    </source>
</evidence>
<feature type="region of interest" description="Disordered" evidence="16">
    <location>
        <begin position="1661"/>
        <end position="1681"/>
    </location>
</feature>
<evidence type="ECO:0000256" key="4">
    <source>
        <dbReference type="ARBA" id="ARBA00022588"/>
    </source>
</evidence>
<feature type="repeat" description="ANK" evidence="13">
    <location>
        <begin position="1256"/>
        <end position="1288"/>
    </location>
</feature>
<dbReference type="PRINTS" id="PR01415">
    <property type="entry name" value="ANKYRIN"/>
</dbReference>
<feature type="repeat" description="ANK" evidence="13">
    <location>
        <begin position="1121"/>
        <end position="1153"/>
    </location>
</feature>
<keyword evidence="15" id="KW-0175">Coiled coil</keyword>
<evidence type="ECO:0000256" key="11">
    <source>
        <dbReference type="ARBA" id="ARBA00067263"/>
    </source>
</evidence>
<feature type="compositionally biased region" description="Basic residues" evidence="16">
    <location>
        <begin position="1385"/>
        <end position="1395"/>
    </location>
</feature>
<accession>A0A8J6KRJ7</accession>
<feature type="domain" description="Membrane insertase YidC/Oxa/ALB C-terminal" evidence="18">
    <location>
        <begin position="2630"/>
        <end position="2836"/>
    </location>
</feature>
<dbReference type="GO" id="GO:0016020">
    <property type="term" value="C:membrane"/>
    <property type="evidence" value="ECO:0007669"/>
    <property type="project" value="UniProtKB-SubCell"/>
</dbReference>
<feature type="repeat" description="ANK" evidence="13">
    <location>
        <begin position="329"/>
        <end position="361"/>
    </location>
</feature>
<evidence type="ECO:0000256" key="7">
    <source>
        <dbReference type="ARBA" id="ARBA00022859"/>
    </source>
</evidence>
<feature type="repeat" description="ANK" evidence="13">
    <location>
        <begin position="559"/>
        <end position="591"/>
    </location>
</feature>
<reference evidence="19" key="1">
    <citation type="submission" date="2020-03" db="EMBL/GenBank/DDBJ databases">
        <title>Studies in the Genomics of Life Span.</title>
        <authorList>
            <person name="Glass D."/>
        </authorList>
    </citation>
    <scope>NUCLEOTIDE SEQUENCE</scope>
    <source>
        <strain evidence="19">LTLLF</strain>
        <tissue evidence="19">Muscle</tissue>
    </source>
</reference>
<dbReference type="FunFam" id="1.25.40.20:FF:000062">
    <property type="entry name" value="ankyrin repeat domain-containing protein 17"/>
    <property type="match status" value="1"/>
</dbReference>
<evidence type="ECO:0000256" key="2">
    <source>
        <dbReference type="ARBA" id="ARBA00022481"/>
    </source>
</evidence>
<feature type="repeat" description="ANK" evidence="13">
    <location>
        <begin position="1188"/>
        <end position="1220"/>
    </location>
</feature>
<feature type="compositionally biased region" description="Polar residues" evidence="16">
    <location>
        <begin position="2426"/>
        <end position="2440"/>
    </location>
</feature>
<evidence type="ECO:0000256" key="1">
    <source>
        <dbReference type="ARBA" id="ARBA00004123"/>
    </source>
</evidence>
<feature type="repeat" description="ANK" evidence="13">
    <location>
        <begin position="262"/>
        <end position="294"/>
    </location>
</feature>
<evidence type="ECO:0000256" key="15">
    <source>
        <dbReference type="SAM" id="Coils"/>
    </source>
</evidence>
<keyword evidence="2" id="KW-0488">Methylation</keyword>
<dbReference type="PROSITE" id="PS50297">
    <property type="entry name" value="ANK_REP_REGION"/>
    <property type="match status" value="20"/>
</dbReference>
<keyword evidence="6" id="KW-0832">Ubl conjugation</keyword>
<feature type="transmembrane region" description="Helical" evidence="17">
    <location>
        <begin position="2709"/>
        <end position="2727"/>
    </location>
</feature>
<sequence length="2873" mass="304975">MIGRCNGKRIAEYCIPESPILKMAILIVESFILDQDDLENPMLETASKLLLSGTADGADLRTVDPETQARLEALLEAAGIGKLSTADGKAFADPEVLRRLTSSVSCALDEAAAALTRMRAESTANAGQSDNRSLAEACSEGDVNAVRKLLIEGRSVNEHTEEGESLLCLACSAGYYELAQVLLAMHANVEDRGIKGDITPLMAAANGGHVKIVKLLLAHKADVNAQSSTGNTALTYACAGGYVDVVKVLLESGASIEDHNENGHTPLMEAGSAGHVEVARLLLENGAGINTHSNEFKESALTLACYKGHLEMVRFLLEAGADQEHKTDEMHTALMEACMDGHVEVARLLLDSGAQVNMPADSFESPLTLAACGGHVELAALLIERGASLEEVNDEGYTPLMEAAREGHEEMVALLLGQGANINAQTEETQETALTLACCGGFLEVADFLIKAGADIELGCSTPLMEAAQEGHLELVKYLLAAGANVHATTATGDTALTYACENGHTDVADVLLQAGADLEHESEGGRTPLMKAARAGHVCTVQFLISKGANVNRTTANNDHTVLSLACAGGHLAVVELLLAHGADPTHRLKDGSTMLIEAAKGGHTSVVCYLLDYPNNLLSAPPPDVTQLTPPSHDLNRAPRVPVQALPMVVPPQEPDKPPANVATTLPVRNKAASKQKSNSHLPANSQDVQGYITNQSPESIVEEAQGKLTELEQRIKEAIEKNAQLQSLELAHADQLTKEKIEELNKTREEQIQKKQKILEELQKVERELQLKTQQQLKKQYLEVKAQRIQLQQQQQQSCQHLGLLAPVGVGEQLSEGDYARLQQVDPVLLKDEPQQTAAQMGFAPIQPLAMPQALPLAAGPLPPGSIANLTELQGVIVGQPVLGQAQLAGLGQGILTETQQGLMVASPAQTLNDTLDDIMAAVSGRTSAMSNTPTHSIAASISQPQTPTPSPIISPSAMLPIYPAIDIDAQTESNHDTALTLACAGGHEELVQTLLERGASIEHRDKKGFTPLILAATAGHVGVVEILLDNGADIEAQSERTKDTPLSLACSGGRQEVVELLLARGANKEHRNVSDYTPLSLAASGGYVNIIKILLNAGAEINSRQALFFFCLTGSKLGISPLMLAAMNGHTAAVKLLLDMGSDINAQIETNRNTALTLACFQGRTEVVSLLLDRKANVEHRAKTGLTPLMEAASGGYAEVGRVLLDKGADVNAPPVPSSRDTALTIAADKGHYKFCELLIGRGAHIDVRNKKGNTPLWLAANGGHLDVVQLLVQAGADVDAADNRKITPLMAAFRKGHVKVVRYLVKEVNQFPSDSECMRYIATITDKEMFKKCHLCMESIVQAKDRQAAEANKNASILLEELDLEKLREESRRLALAAKREKRKEKRRKKKEEQRRKLEEIEAKNKENFELQAAQEKEKLKVEEEPEVLTEPPSATTTTTIGISATWTTLAGSHGKRNNTITTTSSKRKNRKNKINPENVQIIFDDPLPISYSQPEKVNGESKSSSTSESGDSDNMRISSCSDESSNSNSSRKSDNHSPAVVTTTVTSKKQPSVLVSFPKEERKSVSGKASIKLSETVNEGTSNSLSTCTKSGPSPLSSPNGKLTVASPKRGQKREEGWKEVVRRGGTESTRQATQLINALIKDPDKEIDELIPKNRLKSSSANSKIGSSAPTTTAANSSLMGIKMTTVALSSTSQTATALTVPAISSASTHKTIKNPVNNVRPGFPVSLPLAYPPPQFAHALLAAQTFQQIRPPRLPMTHFGGTFPPAQSTWGPFPVRPLSPARATNSPKPHMVPRHSNQNSSGSQVNSAGSLTSSPTTTASSSASAVPGTSSNGSPSSPSVRRQLFVTVVKTSNATTTTVTTTASNNSTAPTNATYPMPTAKEHYPVSSPSSPSPPAQPGGVSRNSPLDCGAASPNKGASSSEQEASSPPVVETSTRPPHSSSCGSSSGHSTQQQPPGPVAQEPRPPLQQSQVPSPDVRMTVPPTATSSAPVVVPSTAPVPYPMPQTQMGCSQPPKMETPAVRPPSHGTTAPHKNPAPVQNSSVAVLNVNHIKRPHSVPSSVQLPSTLSTQSACQNSVHPANKPVVPNFSAPLPFGPFSTLFENNPTNAHAFWGGSVVSSQSTPESMLSGKSSYLPNSDPLHQSDTSKAPGFRPPLQRPAPSPSGIVNIDSPYGSVTPSSTHLGNFASSLSGGQMYGPGAPLGGASAAANFNRQHFSPLSLLTPCSSASNESPAQSVSSGVRAPSPAPSSVPLGSEKPSNVSQDRKVPVPIGTERSARIRQTGTSAPSVIGSNLSTSVGHSGIWSFEGIGGNQDKVDWCNPGMGNPMIHRPMSDPGVFSQHQAMERDSTGIVTPSGTFHQHVPAGYMDFPKVGGMPFSVYGNAMIPPVATIPDATGGPIFNGPHAADPSWNSLIKMVSSSTENNGPQTATHVASGSRRVTKSTQATILLGGNRNSAARRFARPAYPCSSGSDCPELHPSKESCPVRAACCPVPRGKGGALRHLRCDADVTAVARKPGVTAGRRMRTSSVGPLASLLFLVCSPVAMLCRRGAGCLRSLPTLRLRARGLQPGWSSSRLPALPVCAAASVSAAAPGGWYEALAASAPVRAAEEVLLGGQAAMGLPWWGSIMLTTVALRGAVTLPLAAYQHYILAKMCYHIWVLFGGPTEKIRVQIKMAMKLTYLKNMRRLVSELYVRDNCHPFKATVLVWVQIPMWVFISVALRNFSTGAAHSEAAVSVQEQLAAGGVLWFPDLTAVDSTWILPISVGVVNLLIVEIFALQKLGMSRFQMYVTHFVRAVSVLMIPIAATVPSSLVLYWLCSSLLGLSQNLLLRSPGFRQLCRIPRTKSDSETPYKDLSAAFCAKFLSRK</sequence>
<feature type="region of interest" description="Disordered" evidence="16">
    <location>
        <begin position="1421"/>
        <end position="1623"/>
    </location>
</feature>
<feature type="region of interest" description="Disordered" evidence="16">
    <location>
        <begin position="2014"/>
        <end position="2045"/>
    </location>
</feature>
<keyword evidence="8" id="KW-0007">Acetylation</keyword>
<evidence type="ECO:0000256" key="13">
    <source>
        <dbReference type="PROSITE-ProRule" id="PRU00023"/>
    </source>
</evidence>
<dbReference type="Pfam" id="PF00023">
    <property type="entry name" value="Ank"/>
    <property type="match status" value="1"/>
</dbReference>
<feature type="compositionally biased region" description="Polar residues" evidence="16">
    <location>
        <begin position="1579"/>
        <end position="1607"/>
    </location>
</feature>
<evidence type="ECO:0000256" key="14">
    <source>
        <dbReference type="RuleBase" id="RU003945"/>
    </source>
</evidence>
<feature type="compositionally biased region" description="Pro residues" evidence="16">
    <location>
        <begin position="2159"/>
        <end position="2169"/>
    </location>
</feature>
<protein>
    <recommendedName>
        <fullName evidence="11">Ankyrin repeat domain-containing protein 17</fullName>
    </recommendedName>
    <alternativeName>
        <fullName evidence="12">Gene trap ankyrin repeat protein</fullName>
    </alternativeName>
</protein>
<keyword evidence="17" id="KW-1133">Transmembrane helix</keyword>
<evidence type="ECO:0000256" key="3">
    <source>
        <dbReference type="ARBA" id="ARBA00022499"/>
    </source>
</evidence>
<evidence type="ECO:0000313" key="19">
    <source>
        <dbReference type="EMBL" id="KAH0508855.1"/>
    </source>
</evidence>
<feature type="repeat" description="ANK" evidence="13">
    <location>
        <begin position="1045"/>
        <end position="1077"/>
    </location>
</feature>
<feature type="compositionally biased region" description="Low complexity" evidence="16">
    <location>
        <begin position="1434"/>
        <end position="1454"/>
    </location>
</feature>
<dbReference type="FunFam" id="1.25.40.20:FF:000014">
    <property type="entry name" value="ankyrin repeat domain-containing protein 17 isoform X2"/>
    <property type="match status" value="1"/>
</dbReference>
<dbReference type="GO" id="GO:0005737">
    <property type="term" value="C:cytoplasm"/>
    <property type="evidence" value="ECO:0007669"/>
    <property type="project" value="TreeGrafter"/>
</dbReference>
<dbReference type="CDD" id="cd22249">
    <property type="entry name" value="UDM1_RNF168_RNF169-like"/>
    <property type="match status" value="1"/>
</dbReference>
<dbReference type="SUPFAM" id="SSF48403">
    <property type="entry name" value="Ankyrin repeat"/>
    <property type="match status" value="3"/>
</dbReference>
<keyword evidence="4" id="KW-0399">Innate immunity</keyword>
<feature type="region of interest" description="Disordered" evidence="16">
    <location>
        <begin position="1865"/>
        <end position="2002"/>
    </location>
</feature>
<feature type="compositionally biased region" description="Pro residues" evidence="16">
    <location>
        <begin position="1963"/>
        <end position="1974"/>
    </location>
</feature>
<dbReference type="FunFam" id="1.25.40.20:FF:000131">
    <property type="entry name" value="ankyrin repeat domain-containing protein 17 isoform X1"/>
    <property type="match status" value="1"/>
</dbReference>
<keyword evidence="5" id="KW-0677">Repeat</keyword>
<feature type="repeat" description="ANK" evidence="13">
    <location>
        <begin position="362"/>
        <end position="394"/>
    </location>
</feature>
<dbReference type="InterPro" id="IPR002110">
    <property type="entry name" value="Ankyrin_rpt"/>
</dbReference>
<name>A0A8J6KRJ7_MICOH</name>
<dbReference type="PANTHER" id="PTHR23206">
    <property type="entry name" value="MASK PROTEIN"/>
    <property type="match status" value="1"/>
</dbReference>
<proteinExistence type="inferred from homology"/>
<feature type="compositionally biased region" description="Polar residues" evidence="16">
    <location>
        <begin position="675"/>
        <end position="691"/>
    </location>
</feature>
<dbReference type="Pfam" id="PF13637">
    <property type="entry name" value="Ank_4"/>
    <property type="match status" value="1"/>
</dbReference>
<evidence type="ECO:0000313" key="20">
    <source>
        <dbReference type="Proteomes" id="UP000710432"/>
    </source>
</evidence>
<feature type="compositionally biased region" description="Polar residues" evidence="16">
    <location>
        <begin position="2286"/>
        <end position="2298"/>
    </location>
</feature>
<feature type="region of interest" description="Disordered" evidence="16">
    <location>
        <begin position="2232"/>
        <end position="2298"/>
    </location>
</feature>
<feature type="compositionally biased region" description="Low complexity" evidence="16">
    <location>
        <begin position="1926"/>
        <end position="1962"/>
    </location>
</feature>
<feature type="repeat" description="ANK" evidence="13">
    <location>
        <begin position="492"/>
        <end position="524"/>
    </location>
</feature>
<feature type="repeat" description="ANK" evidence="13">
    <location>
        <begin position="978"/>
        <end position="1010"/>
    </location>
</feature>
<feature type="repeat" description="ANK" evidence="13">
    <location>
        <begin position="1078"/>
        <end position="1110"/>
    </location>
</feature>
<feature type="compositionally biased region" description="Low complexity" evidence="16">
    <location>
        <begin position="1865"/>
        <end position="1882"/>
    </location>
</feature>
<dbReference type="FunFam" id="1.25.40.20:FF:000012">
    <property type="entry name" value="ankyrin repeat domain-containing protein 17 isoform X1"/>
    <property type="match status" value="1"/>
</dbReference>
<feature type="repeat" description="ANK" evidence="13">
    <location>
        <begin position="1223"/>
        <end position="1255"/>
    </location>
</feature>
<evidence type="ECO:0000256" key="6">
    <source>
        <dbReference type="ARBA" id="ARBA00022843"/>
    </source>
</evidence>
<dbReference type="Gene3D" id="1.25.40.20">
    <property type="entry name" value="Ankyrin repeat-containing domain"/>
    <property type="match status" value="7"/>
</dbReference>
<feature type="compositionally biased region" description="Low complexity" evidence="16">
    <location>
        <begin position="1506"/>
        <end position="1515"/>
    </location>
</feature>
<dbReference type="FunFam" id="1.25.40.20:FF:000028">
    <property type="entry name" value="ankyrin repeat domain-containing protein 17 isoform X1"/>
    <property type="match status" value="1"/>
</dbReference>
<feature type="repeat" description="ANK" evidence="13">
    <location>
        <begin position="296"/>
        <end position="328"/>
    </location>
</feature>
<dbReference type="EMBL" id="JAATJU010023069">
    <property type="protein sequence ID" value="KAH0508855.1"/>
    <property type="molecule type" value="Genomic_DNA"/>
</dbReference>
<feature type="region of interest" description="Disordered" evidence="16">
    <location>
        <begin position="672"/>
        <end position="691"/>
    </location>
</feature>
<dbReference type="PROSITE" id="PS50088">
    <property type="entry name" value="ANK_REPEAT"/>
    <property type="match status" value="20"/>
</dbReference>
<comment type="similarity">
    <text evidence="14">Belongs to the OXA1/ALB3/YidC family.</text>
</comment>
<gene>
    <name evidence="19" type="ORF">LTLLF_161800</name>
</gene>
<feature type="repeat" description="ANK" evidence="13">
    <location>
        <begin position="459"/>
        <end position="491"/>
    </location>
</feature>
<dbReference type="InterPro" id="IPR036770">
    <property type="entry name" value="Ankyrin_rpt-contain_sf"/>
</dbReference>
<dbReference type="FunFam" id="1.25.40.20:FF:000161">
    <property type="entry name" value="ankyrin repeat domain-containing protein 17 isoform X3"/>
    <property type="match status" value="1"/>
</dbReference>
<feature type="repeat" description="ANK" evidence="13">
    <location>
        <begin position="1011"/>
        <end position="1043"/>
    </location>
</feature>
<dbReference type="GO" id="GO:0005634">
    <property type="term" value="C:nucleus"/>
    <property type="evidence" value="ECO:0007669"/>
    <property type="project" value="UniProtKB-SubCell"/>
</dbReference>
<feature type="compositionally biased region" description="Low complexity" evidence="16">
    <location>
        <begin position="1664"/>
        <end position="1681"/>
    </location>
</feature>
<keyword evidence="3" id="KW-1017">Isopeptide bond</keyword>
<dbReference type="InterPro" id="IPR028055">
    <property type="entry name" value="YidC/Oxa/ALB_C"/>
</dbReference>
<evidence type="ECO:0000256" key="17">
    <source>
        <dbReference type="SAM" id="Phobius"/>
    </source>
</evidence>
<feature type="compositionally biased region" description="Low complexity" evidence="16">
    <location>
        <begin position="1524"/>
        <end position="1536"/>
    </location>
</feature>
<feature type="region of interest" description="Disordered" evidence="16">
    <location>
        <begin position="2426"/>
        <end position="2447"/>
    </location>
</feature>
<comment type="subcellular location">
    <subcellularLocation>
        <location evidence="14">Membrane</location>
        <topology evidence="14">Multi-pass membrane protein</topology>
    </subcellularLocation>
    <subcellularLocation>
        <location evidence="1">Nucleus</location>
    </subcellularLocation>
</comment>
<organism evidence="19 20">
    <name type="scientific">Microtus ochrogaster</name>
    <name type="common">Prairie vole</name>
    <dbReference type="NCBI Taxonomy" id="79684"/>
    <lineage>
        <taxon>Eukaryota</taxon>
        <taxon>Metazoa</taxon>
        <taxon>Chordata</taxon>
        <taxon>Craniata</taxon>
        <taxon>Vertebrata</taxon>
        <taxon>Euteleostomi</taxon>
        <taxon>Mammalia</taxon>
        <taxon>Eutheria</taxon>
        <taxon>Euarchontoglires</taxon>
        <taxon>Glires</taxon>
        <taxon>Rodentia</taxon>
        <taxon>Myomorpha</taxon>
        <taxon>Muroidea</taxon>
        <taxon>Cricetidae</taxon>
        <taxon>Arvicolinae</taxon>
        <taxon>Microtus</taxon>
    </lineage>
</organism>
<evidence type="ECO:0000256" key="9">
    <source>
        <dbReference type="ARBA" id="ARBA00023043"/>
    </source>
</evidence>
<evidence type="ECO:0000256" key="10">
    <source>
        <dbReference type="ARBA" id="ARBA00023242"/>
    </source>
</evidence>
<feature type="repeat" description="ANK" evidence="13">
    <location>
        <begin position="525"/>
        <end position="557"/>
    </location>
</feature>
<dbReference type="CDD" id="cd20069">
    <property type="entry name" value="5TM_Oxa1-like"/>
    <property type="match status" value="1"/>
</dbReference>
<feature type="repeat" description="ANK" evidence="13">
    <location>
        <begin position="196"/>
        <end position="228"/>
    </location>
</feature>
<keyword evidence="17" id="KW-0472">Membrane</keyword>
<evidence type="ECO:0000256" key="8">
    <source>
        <dbReference type="ARBA" id="ARBA00022990"/>
    </source>
</evidence>
<evidence type="ECO:0000256" key="16">
    <source>
        <dbReference type="SAM" id="MobiDB-lite"/>
    </source>
</evidence>
<dbReference type="SMART" id="SM00248">
    <property type="entry name" value="ANK"/>
    <property type="match status" value="25"/>
</dbReference>
<dbReference type="PANTHER" id="PTHR23206:SF1">
    <property type="entry name" value="ANKYRIN REPEAT DOMAIN-CONTAINING PROTEIN 17"/>
    <property type="match status" value="1"/>
</dbReference>
<comment type="caution">
    <text evidence="19">The sequence shown here is derived from an EMBL/GenBank/DDBJ whole genome shotgun (WGS) entry which is preliminary data.</text>
</comment>
<dbReference type="InterPro" id="IPR051631">
    <property type="entry name" value="Ankyrin-KH/SAM_domain"/>
</dbReference>
<dbReference type="Pfam" id="PF12796">
    <property type="entry name" value="Ank_2"/>
    <property type="match status" value="8"/>
</dbReference>
<dbReference type="GO" id="GO:0045087">
    <property type="term" value="P:innate immune response"/>
    <property type="evidence" value="ECO:0007669"/>
    <property type="project" value="UniProtKB-KW"/>
</dbReference>
<feature type="compositionally biased region" description="Low complexity" evidence="16">
    <location>
        <begin position="1988"/>
        <end position="2002"/>
    </location>
</feature>
<feature type="compositionally biased region" description="Polar residues" evidence="16">
    <location>
        <begin position="2232"/>
        <end position="2242"/>
    </location>
</feature>
<feature type="region of interest" description="Disordered" evidence="16">
    <location>
        <begin position="2124"/>
        <end position="2180"/>
    </location>
</feature>
<keyword evidence="10" id="KW-0539">Nucleus</keyword>
<feature type="coiled-coil region" evidence="15">
    <location>
        <begin position="704"/>
        <end position="800"/>
    </location>
</feature>
<keyword evidence="7" id="KW-0391">Immunity</keyword>
<feature type="transmembrane region" description="Helical" evidence="17">
    <location>
        <begin position="2765"/>
        <end position="2783"/>
    </location>
</feature>
<feature type="compositionally biased region" description="Polar residues" evidence="16">
    <location>
        <begin position="2124"/>
        <end position="2154"/>
    </location>
</feature>
<feature type="repeat" description="ANK" evidence="13">
    <location>
        <begin position="1155"/>
        <end position="1187"/>
    </location>
</feature>
<keyword evidence="14 17" id="KW-0812">Transmembrane</keyword>
<feature type="repeat" description="ANK" evidence="13">
    <location>
        <begin position="395"/>
        <end position="427"/>
    </location>
</feature>
<feature type="repeat" description="ANK" evidence="13">
    <location>
        <begin position="229"/>
        <end position="261"/>
    </location>
</feature>
<dbReference type="Proteomes" id="UP000710432">
    <property type="component" value="Unassembled WGS sequence"/>
</dbReference>
<evidence type="ECO:0000259" key="18">
    <source>
        <dbReference type="Pfam" id="PF02096"/>
    </source>
</evidence>
<keyword evidence="9 13" id="KW-0040">ANK repeat</keyword>